<dbReference type="Gene3D" id="3.60.21.10">
    <property type="match status" value="1"/>
</dbReference>
<dbReference type="GO" id="GO:0016791">
    <property type="term" value="F:phosphatase activity"/>
    <property type="evidence" value="ECO:0007669"/>
    <property type="project" value="TreeGrafter"/>
</dbReference>
<name>M8D9V2_9BACL</name>
<dbReference type="InterPro" id="IPR011152">
    <property type="entry name" value="Pesterase_MJ0912"/>
</dbReference>
<dbReference type="PATRIC" id="fig|1300222.3.peg.5149"/>
<reference evidence="3 4" key="1">
    <citation type="submission" date="2013-03" db="EMBL/GenBank/DDBJ databases">
        <title>Assembly of a new bacterial strain Brevibacillus borstelensis AK1.</title>
        <authorList>
            <person name="Rajan I."/>
            <person name="PoliReddy D."/>
            <person name="Sugumar T."/>
            <person name="Rathinam K."/>
            <person name="Alqarawi S."/>
            <person name="Khalil A.B."/>
            <person name="Sivakumar N."/>
        </authorList>
    </citation>
    <scope>NUCLEOTIDE SEQUENCE [LARGE SCALE GENOMIC DNA]</scope>
    <source>
        <strain evidence="3 4">AK1</strain>
    </source>
</reference>
<dbReference type="STRING" id="1300222.I532_24497"/>
<dbReference type="RefSeq" id="WP_003392865.1">
    <property type="nucleotide sequence ID" value="NZ_APBN01000022.1"/>
</dbReference>
<dbReference type="OrthoDB" id="9813918at2"/>
<dbReference type="AlphaFoldDB" id="M8D9V2"/>
<feature type="domain" description="Calcineurin-like phosphoesterase" evidence="2">
    <location>
        <begin position="1"/>
        <end position="193"/>
    </location>
</feature>
<dbReference type="PANTHER" id="PTHR42850:SF2">
    <property type="entry name" value="BLL5683 PROTEIN"/>
    <property type="match status" value="1"/>
</dbReference>
<comment type="caution">
    <text evidence="3">The sequence shown here is derived from an EMBL/GenBank/DDBJ whole genome shotgun (WGS) entry which is preliminary data.</text>
</comment>
<protein>
    <submittedName>
        <fullName evidence="3">Metallophosphoesterase</fullName>
    </submittedName>
</protein>
<dbReference type="Pfam" id="PF12850">
    <property type="entry name" value="Metallophos_2"/>
    <property type="match status" value="1"/>
</dbReference>
<dbReference type="SUPFAM" id="SSF56300">
    <property type="entry name" value="Metallo-dependent phosphatases"/>
    <property type="match status" value="1"/>
</dbReference>
<organism evidence="3 4">
    <name type="scientific">Brevibacillus borstelensis AK1</name>
    <dbReference type="NCBI Taxonomy" id="1300222"/>
    <lineage>
        <taxon>Bacteria</taxon>
        <taxon>Bacillati</taxon>
        <taxon>Bacillota</taxon>
        <taxon>Bacilli</taxon>
        <taxon>Bacillales</taxon>
        <taxon>Paenibacillaceae</taxon>
        <taxon>Brevibacillus</taxon>
    </lineage>
</organism>
<gene>
    <name evidence="3" type="ORF">I532_24497</name>
</gene>
<dbReference type="InterPro" id="IPR024654">
    <property type="entry name" value="Calcineurin-like_PHP_lpxH"/>
</dbReference>
<dbReference type="Proteomes" id="UP000012081">
    <property type="component" value="Unassembled WGS sequence"/>
</dbReference>
<dbReference type="GO" id="GO:0005737">
    <property type="term" value="C:cytoplasm"/>
    <property type="evidence" value="ECO:0007669"/>
    <property type="project" value="TreeGrafter"/>
</dbReference>
<dbReference type="EMBL" id="APBN01000022">
    <property type="protein sequence ID" value="EMT50082.1"/>
    <property type="molecule type" value="Genomic_DNA"/>
</dbReference>
<dbReference type="PIRSF" id="PIRSF000883">
    <property type="entry name" value="Pesterase_MJ0912"/>
    <property type="match status" value="1"/>
</dbReference>
<accession>M8D9V2</accession>
<dbReference type="PANTHER" id="PTHR42850">
    <property type="entry name" value="METALLOPHOSPHOESTERASE"/>
    <property type="match status" value="1"/>
</dbReference>
<dbReference type="InterPro" id="IPR050126">
    <property type="entry name" value="Ap4A_hydrolase"/>
</dbReference>
<proteinExistence type="inferred from homology"/>
<keyword evidence="4" id="KW-1185">Reference proteome</keyword>
<evidence type="ECO:0000313" key="4">
    <source>
        <dbReference type="Proteomes" id="UP000012081"/>
    </source>
</evidence>
<evidence type="ECO:0000313" key="3">
    <source>
        <dbReference type="EMBL" id="EMT50082.1"/>
    </source>
</evidence>
<evidence type="ECO:0000259" key="2">
    <source>
        <dbReference type="Pfam" id="PF12850"/>
    </source>
</evidence>
<dbReference type="InterPro" id="IPR029052">
    <property type="entry name" value="Metallo-depent_PP-like"/>
</dbReference>
<evidence type="ECO:0000256" key="1">
    <source>
        <dbReference type="ARBA" id="ARBA00008950"/>
    </source>
</evidence>
<sequence>MKVAALYDIHGNLPALHAVLDELEDVKPDLIVIGGDIVSGPMPAQTLERLFRLETKVRFIRGNCDREVVMAFDGEPLRPGMSAKGREKTEWVAKQLTRAQRDFLSQMPQLFVHDIEGIGEVLFCHATPHSDEVIFTPLTQQERLDAIFQGVEQGTVVCGHTHIQFELLAGKTRVINAGSVGMPYADQPGAYWLLLGPNGCEFRRTAYDVEAAASEIRRSDDPQAHEFAEENVVQVPTAAQAMEVFERMSG</sequence>
<comment type="similarity">
    <text evidence="1">Belongs to the metallophosphoesterase superfamily. YfcE family.</text>
</comment>